<evidence type="ECO:0000313" key="1">
    <source>
        <dbReference type="EMBL" id="PXX66969.1"/>
    </source>
</evidence>
<sequence>MKLRKGDEAPRPRPWRVVVHNLNAARGWAELLAQAPGTLDRAWVDITSEPRSVSNPGRQHRLKYELKSIKLGGAELEQWQYEITGGGRIWYVIDDAERTLYLALAGTGHPRQTDRQR</sequence>
<proteinExistence type="predicted"/>
<evidence type="ECO:0000313" key="2">
    <source>
        <dbReference type="Proteomes" id="UP000247569"/>
    </source>
</evidence>
<protein>
    <submittedName>
        <fullName evidence="1">Uncharacterized protein</fullName>
    </submittedName>
</protein>
<organism evidence="1 2">
    <name type="scientific">Nocardia tenerifensis</name>
    <dbReference type="NCBI Taxonomy" id="228006"/>
    <lineage>
        <taxon>Bacteria</taxon>
        <taxon>Bacillati</taxon>
        <taxon>Actinomycetota</taxon>
        <taxon>Actinomycetes</taxon>
        <taxon>Mycobacteriales</taxon>
        <taxon>Nocardiaceae</taxon>
        <taxon>Nocardia</taxon>
    </lineage>
</organism>
<dbReference type="AlphaFoldDB" id="A0A318K5P8"/>
<reference evidence="1 2" key="1">
    <citation type="submission" date="2018-05" db="EMBL/GenBank/DDBJ databases">
        <title>Genomic Encyclopedia of Type Strains, Phase IV (KMG-IV): sequencing the most valuable type-strain genomes for metagenomic binning, comparative biology and taxonomic classification.</title>
        <authorList>
            <person name="Goeker M."/>
        </authorList>
    </citation>
    <scope>NUCLEOTIDE SEQUENCE [LARGE SCALE GENOMIC DNA]</scope>
    <source>
        <strain evidence="1 2">DSM 44704</strain>
    </source>
</reference>
<dbReference type="EMBL" id="QJKF01000003">
    <property type="protein sequence ID" value="PXX66969.1"/>
    <property type="molecule type" value="Genomic_DNA"/>
</dbReference>
<name>A0A318K5P8_9NOCA</name>
<comment type="caution">
    <text evidence="1">The sequence shown here is derived from an EMBL/GenBank/DDBJ whole genome shotgun (WGS) entry which is preliminary data.</text>
</comment>
<accession>A0A318K5P8</accession>
<keyword evidence="2" id="KW-1185">Reference proteome</keyword>
<dbReference type="Proteomes" id="UP000247569">
    <property type="component" value="Unassembled WGS sequence"/>
</dbReference>
<dbReference type="RefSeq" id="WP_040730459.1">
    <property type="nucleotide sequence ID" value="NZ_QJKF01000003.1"/>
</dbReference>
<gene>
    <name evidence="1" type="ORF">DFR70_103725</name>
</gene>